<sequence>MRKPTYYGRPRIGLSSQESGPKPKRPTGKINSQLNQSPAQRWAGALRGFG</sequence>
<dbReference type="EMBL" id="ANOF01000103">
    <property type="protein sequence ID" value="EMI26129.1"/>
    <property type="molecule type" value="Genomic_DNA"/>
</dbReference>
<name>M5SIU6_9BACT</name>
<feature type="compositionally biased region" description="Polar residues" evidence="1">
    <location>
        <begin position="29"/>
        <end position="39"/>
    </location>
</feature>
<dbReference type="Proteomes" id="UP000011996">
    <property type="component" value="Unassembled WGS sequence"/>
</dbReference>
<feature type="region of interest" description="Disordered" evidence="1">
    <location>
        <begin position="1"/>
        <end position="50"/>
    </location>
</feature>
<comment type="caution">
    <text evidence="2">The sequence shown here is derived from an EMBL/GenBank/DDBJ whole genome shotgun (WGS) entry which is preliminary data.</text>
</comment>
<reference evidence="2 3" key="1">
    <citation type="journal article" date="2013" name="Mar. Genomics">
        <title>Expression of sulfatases in Rhodopirellula baltica and the diversity of sulfatases in the genus Rhodopirellula.</title>
        <authorList>
            <person name="Wegner C.E."/>
            <person name="Richter-Heitmann T."/>
            <person name="Klindworth A."/>
            <person name="Klockow C."/>
            <person name="Richter M."/>
            <person name="Achstetter T."/>
            <person name="Glockner F.O."/>
            <person name="Harder J."/>
        </authorList>
    </citation>
    <scope>NUCLEOTIDE SEQUENCE [LARGE SCALE GENOMIC DNA]</scope>
    <source>
        <strain evidence="2 3">SH398</strain>
    </source>
</reference>
<evidence type="ECO:0000313" key="2">
    <source>
        <dbReference type="EMBL" id="EMI26129.1"/>
    </source>
</evidence>
<accession>M5SIU6</accession>
<protein>
    <submittedName>
        <fullName evidence="2">Uncharacterized protein</fullName>
    </submittedName>
</protein>
<evidence type="ECO:0000256" key="1">
    <source>
        <dbReference type="SAM" id="MobiDB-lite"/>
    </source>
</evidence>
<evidence type="ECO:0000313" key="3">
    <source>
        <dbReference type="Proteomes" id="UP000011996"/>
    </source>
</evidence>
<proteinExistence type="predicted"/>
<organism evidence="2 3">
    <name type="scientific">Rhodopirellula europaea SH398</name>
    <dbReference type="NCBI Taxonomy" id="1263868"/>
    <lineage>
        <taxon>Bacteria</taxon>
        <taxon>Pseudomonadati</taxon>
        <taxon>Planctomycetota</taxon>
        <taxon>Planctomycetia</taxon>
        <taxon>Pirellulales</taxon>
        <taxon>Pirellulaceae</taxon>
        <taxon>Rhodopirellula</taxon>
    </lineage>
</organism>
<dbReference type="AlphaFoldDB" id="M5SIU6"/>
<gene>
    <name evidence="2" type="ORF">RESH_03290</name>
</gene>